<protein>
    <submittedName>
        <fullName evidence="2">Uncharacterized protein</fullName>
    </submittedName>
</protein>
<reference evidence="2 3" key="1">
    <citation type="submission" date="2024-10" db="EMBL/GenBank/DDBJ databases">
        <authorList>
            <person name="Kim D."/>
        </authorList>
    </citation>
    <scope>NUCLEOTIDE SEQUENCE [LARGE SCALE GENOMIC DNA]</scope>
    <source>
        <strain evidence="2">BH-2024</strain>
    </source>
</reference>
<dbReference type="AlphaFoldDB" id="A0ABD2IE40"/>
<organism evidence="2 3">
    <name type="scientific">Heterodera trifolii</name>
    <dbReference type="NCBI Taxonomy" id="157864"/>
    <lineage>
        <taxon>Eukaryota</taxon>
        <taxon>Metazoa</taxon>
        <taxon>Ecdysozoa</taxon>
        <taxon>Nematoda</taxon>
        <taxon>Chromadorea</taxon>
        <taxon>Rhabditida</taxon>
        <taxon>Tylenchina</taxon>
        <taxon>Tylenchomorpha</taxon>
        <taxon>Tylenchoidea</taxon>
        <taxon>Heteroderidae</taxon>
        <taxon>Heteroderinae</taxon>
        <taxon>Heterodera</taxon>
    </lineage>
</organism>
<evidence type="ECO:0000313" key="3">
    <source>
        <dbReference type="Proteomes" id="UP001620626"/>
    </source>
</evidence>
<keyword evidence="3" id="KW-1185">Reference proteome</keyword>
<feature type="region of interest" description="Disordered" evidence="1">
    <location>
        <begin position="144"/>
        <end position="222"/>
    </location>
</feature>
<name>A0ABD2IE40_9BILA</name>
<gene>
    <name evidence="2" type="ORF">niasHT_031003</name>
</gene>
<comment type="caution">
    <text evidence="2">The sequence shown here is derived from an EMBL/GenBank/DDBJ whole genome shotgun (WGS) entry which is preliminary data.</text>
</comment>
<dbReference type="EMBL" id="JBICBT010001273">
    <property type="protein sequence ID" value="KAL3075510.1"/>
    <property type="molecule type" value="Genomic_DNA"/>
</dbReference>
<dbReference type="Proteomes" id="UP001620626">
    <property type="component" value="Unassembled WGS sequence"/>
</dbReference>
<feature type="region of interest" description="Disordered" evidence="1">
    <location>
        <begin position="316"/>
        <end position="351"/>
    </location>
</feature>
<evidence type="ECO:0000313" key="2">
    <source>
        <dbReference type="EMBL" id="KAL3075510.1"/>
    </source>
</evidence>
<sequence>MTLDHPDKKIEAEASVEDCQASIHHSPMNRVSETRWESLAPIPKRVRMVRRELFSTMCRRNHGNWAKKAVIVDELQYTFPISRNQERKFPVFGVPDDALKTDNNVYVHVIGKVNSTKRARQRRETVSLKPGQRKRMCRGWNQQEGQTYEEVPPTTRPIATTHIPPTTRPIATTHIPPTTRPIATTHIPPTTRPIATNIPPTTRPIATTRTPPPIHPITTTHTLPTTRPIVTTRIPRQSAQFLLHIFIPPITRPISTTPTTPIQMTTKFISTTSPPTTLYPNTTSNADDTTVTESYQSILDELKGLAEQANEEGTLLSPPVKVTPTPFILPDEPNEESPTTVVTKREIPDDDESENLWKEENLDHENSRLNYLGWKTHRTNIQNAREKWMSDCHERNNALSIAKALAHHHNLTKNGSIALCKQLKAEDVLWDQKIGKKCFRELPVVVARRTLFVKPGTRDLSYNGTQTHCDEQGNNPWATDFNNNDTELQQANSKHRLSQNIRQIFKIH</sequence>
<evidence type="ECO:0000256" key="1">
    <source>
        <dbReference type="SAM" id="MobiDB-lite"/>
    </source>
</evidence>
<accession>A0ABD2IE40</accession>
<feature type="compositionally biased region" description="Low complexity" evidence="1">
    <location>
        <begin position="187"/>
        <end position="209"/>
    </location>
</feature>
<proteinExistence type="predicted"/>